<dbReference type="PANTHER" id="PTHR23421">
    <property type="entry name" value="BETA-GALACTOSIDASE RELATED"/>
    <property type="match status" value="1"/>
</dbReference>
<dbReference type="InterPro" id="IPR031330">
    <property type="entry name" value="Gly_Hdrlase_35_cat"/>
</dbReference>
<evidence type="ECO:0000259" key="7">
    <source>
        <dbReference type="Pfam" id="PF01301"/>
    </source>
</evidence>
<feature type="domain" description="Beta-galactosidase galactose-binding" evidence="9">
    <location>
        <begin position="541"/>
        <end position="599"/>
    </location>
</feature>
<keyword evidence="6" id="KW-0732">Signal</keyword>
<dbReference type="SUPFAM" id="SSF51445">
    <property type="entry name" value="(Trans)glycosidases"/>
    <property type="match status" value="1"/>
</dbReference>
<dbReference type="InterPro" id="IPR048913">
    <property type="entry name" value="BetaGal_gal-bd"/>
</dbReference>
<dbReference type="AlphaFoldDB" id="A0A642V811"/>
<dbReference type="VEuPathDB" id="FungiDB:TRICI_002012"/>
<dbReference type="PRINTS" id="PR00742">
    <property type="entry name" value="GLHYDRLASE35"/>
</dbReference>
<sequence>MKLFGILVAIFCTGVFGASDGRENDNLPPLTYNDTSFFYNGEPIQLLAGQMDAQRIPRQYWRDRLKMAKAMGLNTILTYPFWDLLEPKEGQWDFDGENDLAEYFRIAGEEGLMTSLRLGPYVCGEHTFGGLPAWLINKNGGVRTSEGDMDKYHKKYMQRLYDQVKDQLASNGGSIVMVQIENEYGAYGDDHDYTAGLRDMAVEVGFDVLLYTTDQPNKDTAEKGNIPNTLQEFDGKEVDVRYAQDYIPDDSSKGPFMNTEYYTYWYDHFNSSTPHEQISDDEINKAKTQLSDLINKHHGSFSLYMFHGGTNFGFQTGANWAGEGYFQPDTTSYDYSAPLDESGRTTKFYDALREMLVDYWENTNSSYKVPEVPEQSPPMKTDIITLNACKRVLDNLPYRADTDNPTNMEALGQYDGFTNFRKTIEKDIKGELSVGDGPRDRVTVYVNDQRKGLLDARFISNPRIQLDMKKGDKLDLFVECMGRINYKEKMKDQRKGIVGDVTINNEKLESWEVYSLPFDDITGYSEFCSSNLDNSSSSFTPTVYSGEFNLDKTEDTFLSTDGWTKGMVWINNHNLGKYWSIGPQQQLYVPGPWLNSGKNKIAILELVGTNSTHVQGLDKRSWYNNPDPEEH</sequence>
<dbReference type="SUPFAM" id="SSF49785">
    <property type="entry name" value="Galactose-binding domain-like"/>
    <property type="match status" value="1"/>
</dbReference>
<evidence type="ECO:0000256" key="5">
    <source>
        <dbReference type="RuleBase" id="RU003679"/>
    </source>
</evidence>
<dbReference type="Pfam" id="PF21467">
    <property type="entry name" value="BetaGal_gal-bd"/>
    <property type="match status" value="1"/>
</dbReference>
<dbReference type="InterPro" id="IPR008979">
    <property type="entry name" value="Galactose-bd-like_sf"/>
</dbReference>
<dbReference type="InterPro" id="IPR026283">
    <property type="entry name" value="B-gal_1-like"/>
</dbReference>
<evidence type="ECO:0000256" key="6">
    <source>
        <dbReference type="SAM" id="SignalP"/>
    </source>
</evidence>
<proteinExistence type="inferred from homology"/>
<feature type="active site" description="Nucleophile" evidence="4">
    <location>
        <position position="260"/>
    </location>
</feature>
<name>A0A642V811_9ASCO</name>
<evidence type="ECO:0000259" key="8">
    <source>
        <dbReference type="Pfam" id="PF21317"/>
    </source>
</evidence>
<feature type="active site" description="Proton donor" evidence="4">
    <location>
        <position position="183"/>
    </location>
</feature>
<dbReference type="InterPro" id="IPR017853">
    <property type="entry name" value="GH"/>
</dbReference>
<keyword evidence="2" id="KW-0378">Hydrolase</keyword>
<dbReference type="InterPro" id="IPR048912">
    <property type="entry name" value="BetaGal1-like_ABD1"/>
</dbReference>
<comment type="similarity">
    <text evidence="1 5">Belongs to the glycosyl hydrolase 35 family.</text>
</comment>
<evidence type="ECO:0000256" key="4">
    <source>
        <dbReference type="PIRSR" id="PIRSR006336-1"/>
    </source>
</evidence>
<evidence type="ECO:0000313" key="11">
    <source>
        <dbReference type="Proteomes" id="UP000761534"/>
    </source>
</evidence>
<evidence type="ECO:0000256" key="1">
    <source>
        <dbReference type="ARBA" id="ARBA00009809"/>
    </source>
</evidence>
<gene>
    <name evidence="10" type="ORF">TRICI_002012</name>
</gene>
<feature type="domain" description="Beta-galactosidase 1-like first all-beta" evidence="8">
    <location>
        <begin position="405"/>
        <end position="516"/>
    </location>
</feature>
<feature type="domain" description="Glycoside hydrolase 35 catalytic" evidence="7">
    <location>
        <begin position="36"/>
        <end position="356"/>
    </location>
</feature>
<dbReference type="Gene3D" id="3.20.20.80">
    <property type="entry name" value="Glycosidases"/>
    <property type="match status" value="1"/>
</dbReference>
<organism evidence="10 11">
    <name type="scientific">Trichomonascus ciferrii</name>
    <dbReference type="NCBI Taxonomy" id="44093"/>
    <lineage>
        <taxon>Eukaryota</taxon>
        <taxon>Fungi</taxon>
        <taxon>Dikarya</taxon>
        <taxon>Ascomycota</taxon>
        <taxon>Saccharomycotina</taxon>
        <taxon>Dipodascomycetes</taxon>
        <taxon>Dipodascales</taxon>
        <taxon>Trichomonascaceae</taxon>
        <taxon>Trichomonascus</taxon>
        <taxon>Trichomonascus ciferrii complex</taxon>
    </lineage>
</organism>
<dbReference type="Pfam" id="PF21317">
    <property type="entry name" value="BetaGal_ABD_1"/>
    <property type="match status" value="1"/>
</dbReference>
<dbReference type="OrthoDB" id="1657402at2759"/>
<dbReference type="Proteomes" id="UP000761534">
    <property type="component" value="Unassembled WGS sequence"/>
</dbReference>
<evidence type="ECO:0000259" key="9">
    <source>
        <dbReference type="Pfam" id="PF21467"/>
    </source>
</evidence>
<dbReference type="PIRSF" id="PIRSF006336">
    <property type="entry name" value="B-gal"/>
    <property type="match status" value="1"/>
</dbReference>
<dbReference type="GO" id="GO:0004565">
    <property type="term" value="F:beta-galactosidase activity"/>
    <property type="evidence" value="ECO:0007669"/>
    <property type="project" value="InterPro"/>
</dbReference>
<evidence type="ECO:0000256" key="2">
    <source>
        <dbReference type="ARBA" id="ARBA00022801"/>
    </source>
</evidence>
<dbReference type="GO" id="GO:0005975">
    <property type="term" value="P:carbohydrate metabolic process"/>
    <property type="evidence" value="ECO:0007669"/>
    <property type="project" value="InterPro"/>
</dbReference>
<evidence type="ECO:0000313" key="10">
    <source>
        <dbReference type="EMBL" id="KAA8915839.1"/>
    </source>
</evidence>
<dbReference type="InterPro" id="IPR001944">
    <property type="entry name" value="Glycoside_Hdrlase_35"/>
</dbReference>
<comment type="caution">
    <text evidence="10">The sequence shown here is derived from an EMBL/GenBank/DDBJ whole genome shotgun (WGS) entry which is preliminary data.</text>
</comment>
<dbReference type="Gene3D" id="2.60.120.260">
    <property type="entry name" value="Galactose-binding domain-like"/>
    <property type="match status" value="2"/>
</dbReference>
<feature type="chain" id="PRO_5024806580" evidence="6">
    <location>
        <begin position="18"/>
        <end position="631"/>
    </location>
</feature>
<protein>
    <submittedName>
        <fullName evidence="10">Uncharacterized protein</fullName>
    </submittedName>
</protein>
<keyword evidence="3" id="KW-0326">Glycosidase</keyword>
<feature type="signal peptide" evidence="6">
    <location>
        <begin position="1"/>
        <end position="17"/>
    </location>
</feature>
<accession>A0A642V811</accession>
<dbReference type="Pfam" id="PF01301">
    <property type="entry name" value="Glyco_hydro_35"/>
    <property type="match status" value="1"/>
</dbReference>
<dbReference type="EMBL" id="SWFS01000137">
    <property type="protein sequence ID" value="KAA8915839.1"/>
    <property type="molecule type" value="Genomic_DNA"/>
</dbReference>
<evidence type="ECO:0000256" key="3">
    <source>
        <dbReference type="ARBA" id="ARBA00023295"/>
    </source>
</evidence>
<reference evidence="10" key="1">
    <citation type="journal article" date="2019" name="G3 (Bethesda)">
        <title>Genome Assemblies of Two Rare Opportunistic Yeast Pathogens: Diutina rugosa (syn. Candida rugosa) and Trichomonascus ciferrii (syn. Candida ciferrii).</title>
        <authorList>
            <person name="Mixao V."/>
            <person name="Saus E."/>
            <person name="Hansen A.P."/>
            <person name="Lass-Florl C."/>
            <person name="Gabaldon T."/>
        </authorList>
    </citation>
    <scope>NUCLEOTIDE SEQUENCE</scope>
    <source>
        <strain evidence="10">CBS 4856</strain>
    </source>
</reference>
<keyword evidence="11" id="KW-1185">Reference proteome</keyword>